<dbReference type="AlphaFoldDB" id="A0A3A4AHT6"/>
<sequence>MEHATWRRSRRSGGSGNCVEVARGGGGVLIRDSKRPDGPRLEVSREQWRELLGKIRAGGACSTS</sequence>
<gene>
    <name evidence="3" type="ORF">D5H75_26490</name>
</gene>
<evidence type="ECO:0000313" key="4">
    <source>
        <dbReference type="Proteomes" id="UP000265768"/>
    </source>
</evidence>
<feature type="region of interest" description="Disordered" evidence="1">
    <location>
        <begin position="1"/>
        <end position="23"/>
    </location>
</feature>
<dbReference type="Proteomes" id="UP000265768">
    <property type="component" value="Unassembled WGS sequence"/>
</dbReference>
<comment type="caution">
    <text evidence="3">The sequence shown here is derived from an EMBL/GenBank/DDBJ whole genome shotgun (WGS) entry which is preliminary data.</text>
</comment>
<dbReference type="OrthoDB" id="3431580at2"/>
<keyword evidence="4" id="KW-1185">Reference proteome</keyword>
<protein>
    <submittedName>
        <fullName evidence="3">DUF397 domain-containing protein</fullName>
    </submittedName>
</protein>
<evidence type="ECO:0000259" key="2">
    <source>
        <dbReference type="Pfam" id="PF04149"/>
    </source>
</evidence>
<dbReference type="InterPro" id="IPR007278">
    <property type="entry name" value="DUF397"/>
</dbReference>
<reference evidence="3 4" key="1">
    <citation type="submission" date="2018-09" db="EMBL/GenBank/DDBJ databases">
        <title>YIM 75507 draft genome.</title>
        <authorList>
            <person name="Tang S."/>
            <person name="Feng Y."/>
        </authorList>
    </citation>
    <scope>NUCLEOTIDE SEQUENCE [LARGE SCALE GENOMIC DNA]</scope>
    <source>
        <strain evidence="3 4">YIM 75507</strain>
    </source>
</reference>
<feature type="domain" description="DUF397" evidence="2">
    <location>
        <begin position="4"/>
        <end position="56"/>
    </location>
</feature>
<name>A0A3A4AHT6_9ACTN</name>
<evidence type="ECO:0000313" key="3">
    <source>
        <dbReference type="EMBL" id="RJL26534.1"/>
    </source>
</evidence>
<evidence type="ECO:0000256" key="1">
    <source>
        <dbReference type="SAM" id="MobiDB-lite"/>
    </source>
</evidence>
<accession>A0A3A4AHT6</accession>
<dbReference type="EMBL" id="QZEY01000012">
    <property type="protein sequence ID" value="RJL26534.1"/>
    <property type="molecule type" value="Genomic_DNA"/>
</dbReference>
<dbReference type="RefSeq" id="WP_119929265.1">
    <property type="nucleotide sequence ID" value="NZ_QZEY01000012.1"/>
</dbReference>
<feature type="compositionally biased region" description="Basic residues" evidence="1">
    <location>
        <begin position="1"/>
        <end position="11"/>
    </location>
</feature>
<dbReference type="Pfam" id="PF04149">
    <property type="entry name" value="DUF397"/>
    <property type="match status" value="1"/>
</dbReference>
<proteinExistence type="predicted"/>
<organism evidence="3 4">
    <name type="scientific">Bailinhaonella thermotolerans</name>
    <dbReference type="NCBI Taxonomy" id="1070861"/>
    <lineage>
        <taxon>Bacteria</taxon>
        <taxon>Bacillati</taxon>
        <taxon>Actinomycetota</taxon>
        <taxon>Actinomycetes</taxon>
        <taxon>Streptosporangiales</taxon>
        <taxon>Streptosporangiaceae</taxon>
        <taxon>Bailinhaonella</taxon>
    </lineage>
</organism>